<evidence type="ECO:0000256" key="5">
    <source>
        <dbReference type="RuleBase" id="RU363032"/>
    </source>
</evidence>
<dbReference type="GO" id="GO:0055085">
    <property type="term" value="P:transmembrane transport"/>
    <property type="evidence" value="ECO:0007669"/>
    <property type="project" value="InterPro"/>
</dbReference>
<dbReference type="InterPro" id="IPR000515">
    <property type="entry name" value="MetI-like"/>
</dbReference>
<dbReference type="Gene3D" id="1.10.3720.10">
    <property type="entry name" value="MetI-like"/>
    <property type="match status" value="1"/>
</dbReference>
<feature type="transmembrane region" description="Helical" evidence="5">
    <location>
        <begin position="227"/>
        <end position="252"/>
    </location>
</feature>
<reference evidence="7" key="2">
    <citation type="submission" date="2020-09" db="EMBL/GenBank/DDBJ databases">
        <authorList>
            <person name="Sun Q."/>
            <person name="Ohkuma M."/>
        </authorList>
    </citation>
    <scope>NUCLEOTIDE SEQUENCE</scope>
    <source>
        <strain evidence="7">JCM 19596</strain>
    </source>
</reference>
<feature type="transmembrane region" description="Helical" evidence="5">
    <location>
        <begin position="345"/>
        <end position="366"/>
    </location>
</feature>
<comment type="caution">
    <text evidence="7">The sequence shown here is derived from an EMBL/GenBank/DDBJ whole genome shotgun (WGS) entry which is preliminary data.</text>
</comment>
<feature type="transmembrane region" description="Helical" evidence="5">
    <location>
        <begin position="300"/>
        <end position="324"/>
    </location>
</feature>
<evidence type="ECO:0000259" key="6">
    <source>
        <dbReference type="PROSITE" id="PS50928"/>
    </source>
</evidence>
<evidence type="ECO:0000256" key="3">
    <source>
        <dbReference type="ARBA" id="ARBA00022989"/>
    </source>
</evidence>
<sequence>MATDNDTSFEDIDWDAHSVSKFSLSAAGAAEIVAYLVLAGAFLYDYAVLQNAGPLVLNWDVLSVEWMLMGTLIAMFFHGVIPLARNARMREFYWRRFKKNKIAVVALCYLVTIFFVGIVGPLFLDPPQIRFGNRIVPPVGVTATVNGVVKTGSWQFPLGTTGEGYSVLKLVVYGMRVSMEVGLIATVFSVVIGSVVGAVAALATALDVGWLDEVLMRYVDIQSVFPAFMLLLLLVYLFGSQLWMIILIYGFLSWEGIARTVRGEALQRSSEEYIEAARASGANMMYIVRQHLIPNSANSIIINATVAIPTFILGEAALAFLGFSDPSTFSWGRTISAGQAHLGDAWWISTIPGVFLFFTVLSFYYAGEAMRDAMDPRQEVGGGGGL</sequence>
<dbReference type="PROSITE" id="PS50928">
    <property type="entry name" value="ABC_TM1"/>
    <property type="match status" value="1"/>
</dbReference>
<feature type="transmembrane region" description="Helical" evidence="5">
    <location>
        <begin position="183"/>
        <end position="206"/>
    </location>
</feature>
<dbReference type="CDD" id="cd06261">
    <property type="entry name" value="TM_PBP2"/>
    <property type="match status" value="1"/>
</dbReference>
<feature type="domain" description="ABC transmembrane type-1" evidence="6">
    <location>
        <begin position="175"/>
        <end position="367"/>
    </location>
</feature>
<evidence type="ECO:0000313" key="7">
    <source>
        <dbReference type="EMBL" id="GGL59072.1"/>
    </source>
</evidence>
<dbReference type="Pfam" id="PF12911">
    <property type="entry name" value="OppC_N"/>
    <property type="match status" value="1"/>
</dbReference>
<organism evidence="7 8">
    <name type="scientific">Halocalculus aciditolerans</name>
    <dbReference type="NCBI Taxonomy" id="1383812"/>
    <lineage>
        <taxon>Archaea</taxon>
        <taxon>Methanobacteriati</taxon>
        <taxon>Methanobacteriota</taxon>
        <taxon>Stenosarchaea group</taxon>
        <taxon>Halobacteria</taxon>
        <taxon>Halobacteriales</taxon>
        <taxon>Halobacteriaceae</taxon>
        <taxon>Halocalculus</taxon>
    </lineage>
</organism>
<keyword evidence="8" id="KW-1185">Reference proteome</keyword>
<name>A0A830F3E3_9EURY</name>
<feature type="transmembrane region" description="Helical" evidence="5">
    <location>
        <begin position="64"/>
        <end position="81"/>
    </location>
</feature>
<comment type="subcellular location">
    <subcellularLocation>
        <location evidence="5">Cell membrane</location>
        <topology evidence="5">Multi-pass membrane protein</topology>
    </subcellularLocation>
    <subcellularLocation>
        <location evidence="1">Membrane</location>
        <topology evidence="1">Multi-pass membrane protein</topology>
    </subcellularLocation>
</comment>
<dbReference type="RefSeq" id="WP_188977847.1">
    <property type="nucleotide sequence ID" value="NZ_BMPG01000002.1"/>
</dbReference>
<evidence type="ECO:0000313" key="8">
    <source>
        <dbReference type="Proteomes" id="UP000607197"/>
    </source>
</evidence>
<comment type="similarity">
    <text evidence="5">Belongs to the binding-protein-dependent transport system permease family.</text>
</comment>
<dbReference type="GO" id="GO:0005886">
    <property type="term" value="C:plasma membrane"/>
    <property type="evidence" value="ECO:0007669"/>
    <property type="project" value="UniProtKB-SubCell"/>
</dbReference>
<dbReference type="Proteomes" id="UP000607197">
    <property type="component" value="Unassembled WGS sequence"/>
</dbReference>
<gene>
    <name evidence="7" type="ORF">GCM10009039_16680</name>
</gene>
<evidence type="ECO:0000256" key="4">
    <source>
        <dbReference type="ARBA" id="ARBA00023136"/>
    </source>
</evidence>
<dbReference type="PANTHER" id="PTHR43839:SF1">
    <property type="entry name" value="OPPC IN A BINDING PROTEIN-DEPENDENT TRANSPORT SYSTEM"/>
    <property type="match status" value="1"/>
</dbReference>
<dbReference type="SUPFAM" id="SSF161098">
    <property type="entry name" value="MetI-like"/>
    <property type="match status" value="1"/>
</dbReference>
<keyword evidence="3 5" id="KW-1133">Transmembrane helix</keyword>
<feature type="transmembrane region" description="Helical" evidence="5">
    <location>
        <begin position="22"/>
        <end position="44"/>
    </location>
</feature>
<proteinExistence type="inferred from homology"/>
<dbReference type="OrthoDB" id="312811at2157"/>
<protein>
    <submittedName>
        <fullName evidence="7">Peptide ABC transporter permease</fullName>
    </submittedName>
</protein>
<dbReference type="PANTHER" id="PTHR43839">
    <property type="entry name" value="OPPC IN A BINDING PROTEIN-DEPENDENT TRANSPORT SYSTEM"/>
    <property type="match status" value="1"/>
</dbReference>
<dbReference type="InterPro" id="IPR035906">
    <property type="entry name" value="MetI-like_sf"/>
</dbReference>
<feature type="transmembrane region" description="Helical" evidence="5">
    <location>
        <begin position="102"/>
        <end position="124"/>
    </location>
</feature>
<dbReference type="AlphaFoldDB" id="A0A830F3E3"/>
<dbReference type="Pfam" id="PF00528">
    <property type="entry name" value="BPD_transp_1"/>
    <property type="match status" value="1"/>
</dbReference>
<keyword evidence="4 5" id="KW-0472">Membrane</keyword>
<keyword evidence="5" id="KW-0813">Transport</keyword>
<accession>A0A830F3E3</accession>
<evidence type="ECO:0000256" key="2">
    <source>
        <dbReference type="ARBA" id="ARBA00022692"/>
    </source>
</evidence>
<evidence type="ECO:0000256" key="1">
    <source>
        <dbReference type="ARBA" id="ARBA00004141"/>
    </source>
</evidence>
<keyword evidence="2 5" id="KW-0812">Transmembrane</keyword>
<reference evidence="7" key="1">
    <citation type="journal article" date="2014" name="Int. J. Syst. Evol. Microbiol.">
        <title>Complete genome sequence of Corynebacterium casei LMG S-19264T (=DSM 44701T), isolated from a smear-ripened cheese.</title>
        <authorList>
            <consortium name="US DOE Joint Genome Institute (JGI-PGF)"/>
            <person name="Walter F."/>
            <person name="Albersmeier A."/>
            <person name="Kalinowski J."/>
            <person name="Ruckert C."/>
        </authorList>
    </citation>
    <scope>NUCLEOTIDE SEQUENCE</scope>
    <source>
        <strain evidence="7">JCM 19596</strain>
    </source>
</reference>
<dbReference type="EMBL" id="BMPG01000002">
    <property type="protein sequence ID" value="GGL59072.1"/>
    <property type="molecule type" value="Genomic_DNA"/>
</dbReference>
<dbReference type="InterPro" id="IPR025966">
    <property type="entry name" value="OppC_N"/>
</dbReference>